<accession>A0AAN7AHE3</accession>
<dbReference type="Gene3D" id="3.40.50.1240">
    <property type="entry name" value="Phosphoglycerate mutase-like"/>
    <property type="match status" value="1"/>
</dbReference>
<dbReference type="Proteomes" id="UP001302126">
    <property type="component" value="Unassembled WGS sequence"/>
</dbReference>
<keyword evidence="3" id="KW-0819">tRNA processing</keyword>
<keyword evidence="4" id="KW-0547">Nucleotide-binding</keyword>
<dbReference type="HAMAP" id="MF_01161">
    <property type="entry name" value="tRNA_Ile_lys_synt"/>
    <property type="match status" value="1"/>
</dbReference>
<dbReference type="CDD" id="cd01992">
    <property type="entry name" value="TilS_N"/>
    <property type="match status" value="1"/>
</dbReference>
<comment type="caution">
    <text evidence="8">The sequence shown here is derived from an EMBL/GenBank/DDBJ whole genome shotgun (WGS) entry which is preliminary data.</text>
</comment>
<sequence>MKLPPVVHCTAKAITPREFLDALQATCVPRFPPVTGASPKPVGLAISGGVDSMALAFLMSKVKKASPSFVRVGDHFLSKPLCIIIDHRLREGSTKEAQKVAEALAGLGLTYNILPVSWGSVLGQKVNPNSLPNIETVARTERYRLLGARLVQNQIMTLLTAHHEDDQYETVLMRLLSGHGYRGLCGMRPYNDIPEAYGEHGVSKSGLVDDATRRVPVWPRWSVHKHEKKRVRQQLGDYVDPDVLAREIELGSKADILNTWVGEHDWPGKGRRDPPPPLTPMDIEDGGIMLYRPLLGFSKDRLIATCLENYVPWFEDHTNTDQTLTMRNAVRYMWKNRNLPVALQKPAVLRFSENCRARVAAEEAEADRLIKSILKIDNFDPNVGSLVVELPKFLLPSVPRITARSSLGKQKRIQHYRLIAALIIRRLITMVTPEHELGQMSKLDHIVSMLFPSLVLDEKPPPPKAYVVCGVHFIPLLQGSRIRWSLSRAPYVSNERPPPLSFQSPALIRRVGKRPQFWKWDKWSRFRYYDNRYWVRIQTRLPFMPILAPFRLDYQQKFREALDEPSQKNLAAILRRHAPGKIRYTLPAIYAPVDITRLIQDNEWWPSKEELEPYYQKFDASGRALGAQTGEEVVINRSQSENRDTRRDANLPEMNIPCITKQKNRDIPEFSTTDIESRQSHDPAVRRLRISLRELGVLSLWERGLAGHEPKQLLALPTLDIQLPGLENWIRWEFRYRKVDSDLLRLPLHASLSIAVLLQAFREQLGDIMYRGGSFAFIALTGLGLSYGQENDNATIDLSWYPPKQTHINNLTNAIEGEGVYGYIFNSSDTPDNLYGVYNWCNMAHVRKKEYVSPGKEYNLVYVEVIHRHHKRTPYSSNSFPVEPYPWNCDDQGLYYYGESFAADSHGSTPAYWKPFTSDTNPFSAPAAGWQGTCQFPQITSAGLSDSWQHGHDLEDVYRDILPPSWQENAIYRVTTNTITTQVAGAVIRGMLNTTTPKAVLVHNSQTDSLEPKYSCPRSRALFAGLQSNSSSPAWREHLRLATRLFDKLDSISGADPVDDKGFRKDIDHYYDNLSARQCHQKPLPCSLSDSTKCITQEMADAAYRLGNWEYSHIYRSSPHSLAASVASYGVFIAELASHFRKVMSGEMDNVTYWHNIAHDGSLSRLLSILQIEEMVWPGMGAEVVFEVYKLEQKKYFLRVLFSGKVLRSSNPTLGVMDMVPLERVLRYFEGLVGRHNASLLKEKCGL</sequence>
<dbReference type="InterPro" id="IPR029033">
    <property type="entry name" value="His_PPase_superfam"/>
</dbReference>
<feature type="domain" description="tRNA(Ile)-lysidine/2-thiocytidine synthase N-terminal" evidence="7">
    <location>
        <begin position="43"/>
        <end position="193"/>
    </location>
</feature>
<dbReference type="GO" id="GO:0005524">
    <property type="term" value="F:ATP binding"/>
    <property type="evidence" value="ECO:0007669"/>
    <property type="project" value="UniProtKB-KW"/>
</dbReference>
<keyword evidence="5" id="KW-0067">ATP-binding</keyword>
<keyword evidence="9" id="KW-1185">Reference proteome</keyword>
<dbReference type="InterPro" id="IPR011063">
    <property type="entry name" value="TilS/TtcA_N"/>
</dbReference>
<dbReference type="SUPFAM" id="SSF53254">
    <property type="entry name" value="Phosphoglycerate mutase-like"/>
    <property type="match status" value="1"/>
</dbReference>
<dbReference type="SUPFAM" id="SSF52402">
    <property type="entry name" value="Adenine nucleotide alpha hydrolases-like"/>
    <property type="match status" value="1"/>
</dbReference>
<comment type="catalytic activity">
    <reaction evidence="6">
        <text>cytidine(34) in tRNA(Ile2) + L-lysine + ATP = lysidine(34) in tRNA(Ile2) + AMP + diphosphate + H(+)</text>
        <dbReference type="Rhea" id="RHEA:43744"/>
        <dbReference type="Rhea" id="RHEA-COMP:10625"/>
        <dbReference type="Rhea" id="RHEA-COMP:10670"/>
        <dbReference type="ChEBI" id="CHEBI:15378"/>
        <dbReference type="ChEBI" id="CHEBI:30616"/>
        <dbReference type="ChEBI" id="CHEBI:32551"/>
        <dbReference type="ChEBI" id="CHEBI:33019"/>
        <dbReference type="ChEBI" id="CHEBI:82748"/>
        <dbReference type="ChEBI" id="CHEBI:83665"/>
        <dbReference type="ChEBI" id="CHEBI:456215"/>
        <dbReference type="EC" id="6.3.4.19"/>
    </reaction>
</comment>
<evidence type="ECO:0000256" key="4">
    <source>
        <dbReference type="ARBA" id="ARBA00022741"/>
    </source>
</evidence>
<protein>
    <recommendedName>
        <fullName evidence="1">tRNA(Ile)-lysidine synthetase</fullName>
        <ecNumber evidence="1">6.3.4.19</ecNumber>
    </recommendedName>
</protein>
<dbReference type="InterPro" id="IPR014729">
    <property type="entry name" value="Rossmann-like_a/b/a_fold"/>
</dbReference>
<keyword evidence="2" id="KW-0436">Ligase</keyword>
<evidence type="ECO:0000256" key="6">
    <source>
        <dbReference type="ARBA" id="ARBA00048539"/>
    </source>
</evidence>
<evidence type="ECO:0000256" key="2">
    <source>
        <dbReference type="ARBA" id="ARBA00022598"/>
    </source>
</evidence>
<gene>
    <name evidence="8" type="ORF">QBC35DRAFT_465055</name>
</gene>
<dbReference type="InterPro" id="IPR000560">
    <property type="entry name" value="His_Pase_clade-2"/>
</dbReference>
<evidence type="ECO:0000256" key="5">
    <source>
        <dbReference type="ARBA" id="ARBA00022840"/>
    </source>
</evidence>
<dbReference type="PANTHER" id="PTHR43033">
    <property type="entry name" value="TRNA(ILE)-LYSIDINE SYNTHASE-RELATED"/>
    <property type="match status" value="1"/>
</dbReference>
<evidence type="ECO:0000256" key="1">
    <source>
        <dbReference type="ARBA" id="ARBA00013267"/>
    </source>
</evidence>
<dbReference type="EMBL" id="MU864433">
    <property type="protein sequence ID" value="KAK4186052.1"/>
    <property type="molecule type" value="Genomic_DNA"/>
</dbReference>
<organism evidence="8 9">
    <name type="scientific">Podospora australis</name>
    <dbReference type="NCBI Taxonomy" id="1536484"/>
    <lineage>
        <taxon>Eukaryota</taxon>
        <taxon>Fungi</taxon>
        <taxon>Dikarya</taxon>
        <taxon>Ascomycota</taxon>
        <taxon>Pezizomycotina</taxon>
        <taxon>Sordariomycetes</taxon>
        <taxon>Sordariomycetidae</taxon>
        <taxon>Sordariales</taxon>
        <taxon>Podosporaceae</taxon>
        <taxon>Podospora</taxon>
    </lineage>
</organism>
<evidence type="ECO:0000259" key="7">
    <source>
        <dbReference type="Pfam" id="PF01171"/>
    </source>
</evidence>
<dbReference type="AlphaFoldDB" id="A0AAN7AHE3"/>
<reference evidence="8" key="2">
    <citation type="submission" date="2023-05" db="EMBL/GenBank/DDBJ databases">
        <authorList>
            <consortium name="Lawrence Berkeley National Laboratory"/>
            <person name="Steindorff A."/>
            <person name="Hensen N."/>
            <person name="Bonometti L."/>
            <person name="Westerberg I."/>
            <person name="Brannstrom I.O."/>
            <person name="Guillou S."/>
            <person name="Cros-Aarteil S."/>
            <person name="Calhoun S."/>
            <person name="Haridas S."/>
            <person name="Kuo A."/>
            <person name="Mondo S."/>
            <person name="Pangilinan J."/>
            <person name="Riley R."/>
            <person name="Labutti K."/>
            <person name="Andreopoulos B."/>
            <person name="Lipzen A."/>
            <person name="Chen C."/>
            <person name="Yanf M."/>
            <person name="Daum C."/>
            <person name="Ng V."/>
            <person name="Clum A."/>
            <person name="Ohm R."/>
            <person name="Martin F."/>
            <person name="Silar P."/>
            <person name="Natvig D."/>
            <person name="Lalanne C."/>
            <person name="Gautier V."/>
            <person name="Ament-Velasquez S.L."/>
            <person name="Kruys A."/>
            <person name="Hutchinson M.I."/>
            <person name="Powell A.J."/>
            <person name="Barry K."/>
            <person name="Miller A.N."/>
            <person name="Grigoriev I.V."/>
            <person name="Debuchy R."/>
            <person name="Gladieux P."/>
            <person name="Thoren M.H."/>
            <person name="Johannesson H."/>
        </authorList>
    </citation>
    <scope>NUCLEOTIDE SEQUENCE</scope>
    <source>
        <strain evidence="8">PSN309</strain>
    </source>
</reference>
<evidence type="ECO:0000256" key="3">
    <source>
        <dbReference type="ARBA" id="ARBA00022694"/>
    </source>
</evidence>
<evidence type="ECO:0000313" key="8">
    <source>
        <dbReference type="EMBL" id="KAK4186052.1"/>
    </source>
</evidence>
<evidence type="ECO:0000313" key="9">
    <source>
        <dbReference type="Proteomes" id="UP001302126"/>
    </source>
</evidence>
<dbReference type="Pfam" id="PF00328">
    <property type="entry name" value="His_Phos_2"/>
    <property type="match status" value="1"/>
</dbReference>
<dbReference type="GO" id="GO:0008033">
    <property type="term" value="P:tRNA processing"/>
    <property type="evidence" value="ECO:0007669"/>
    <property type="project" value="UniProtKB-KW"/>
</dbReference>
<dbReference type="Gene3D" id="3.40.50.620">
    <property type="entry name" value="HUPs"/>
    <property type="match status" value="1"/>
</dbReference>
<dbReference type="GO" id="GO:0032267">
    <property type="term" value="F:tRNA(Ile)-lysidine synthase activity"/>
    <property type="evidence" value="ECO:0007669"/>
    <property type="project" value="UniProtKB-EC"/>
</dbReference>
<dbReference type="InterPro" id="IPR012094">
    <property type="entry name" value="tRNA_Ile_lys_synt"/>
</dbReference>
<proteinExistence type="inferred from homology"/>
<dbReference type="PANTHER" id="PTHR43033:SF1">
    <property type="entry name" value="TRNA(ILE)-LYSIDINE SYNTHASE-RELATED"/>
    <property type="match status" value="1"/>
</dbReference>
<dbReference type="InterPro" id="IPR012795">
    <property type="entry name" value="tRNA_Ile_lys_synt_N"/>
</dbReference>
<name>A0AAN7AHE3_9PEZI</name>
<feature type="domain" description="tRNA(Ile)-lysidine/2-thiocytidine synthase N-terminal" evidence="7">
    <location>
        <begin position="286"/>
        <end position="331"/>
    </location>
</feature>
<dbReference type="Pfam" id="PF01171">
    <property type="entry name" value="ATP_bind_3"/>
    <property type="match status" value="2"/>
</dbReference>
<dbReference type="EC" id="6.3.4.19" evidence="1"/>
<reference evidence="8" key="1">
    <citation type="journal article" date="2023" name="Mol. Phylogenet. Evol.">
        <title>Genome-scale phylogeny and comparative genomics of the fungal order Sordariales.</title>
        <authorList>
            <person name="Hensen N."/>
            <person name="Bonometti L."/>
            <person name="Westerberg I."/>
            <person name="Brannstrom I.O."/>
            <person name="Guillou S."/>
            <person name="Cros-Aarteil S."/>
            <person name="Calhoun S."/>
            <person name="Haridas S."/>
            <person name="Kuo A."/>
            <person name="Mondo S."/>
            <person name="Pangilinan J."/>
            <person name="Riley R."/>
            <person name="LaButti K."/>
            <person name="Andreopoulos B."/>
            <person name="Lipzen A."/>
            <person name="Chen C."/>
            <person name="Yan M."/>
            <person name="Daum C."/>
            <person name="Ng V."/>
            <person name="Clum A."/>
            <person name="Steindorff A."/>
            <person name="Ohm R.A."/>
            <person name="Martin F."/>
            <person name="Silar P."/>
            <person name="Natvig D.O."/>
            <person name="Lalanne C."/>
            <person name="Gautier V."/>
            <person name="Ament-Velasquez S.L."/>
            <person name="Kruys A."/>
            <person name="Hutchinson M.I."/>
            <person name="Powell A.J."/>
            <person name="Barry K."/>
            <person name="Miller A.N."/>
            <person name="Grigoriev I.V."/>
            <person name="Debuchy R."/>
            <person name="Gladieux P."/>
            <person name="Hiltunen Thoren M."/>
            <person name="Johannesson H."/>
        </authorList>
    </citation>
    <scope>NUCLEOTIDE SEQUENCE</scope>
    <source>
        <strain evidence="8">PSN309</strain>
    </source>
</reference>